<dbReference type="Gene3D" id="3.40.50.1820">
    <property type="entry name" value="alpha/beta hydrolase"/>
    <property type="match status" value="1"/>
</dbReference>
<sequence>MLLITVRKIISPLSYLSKTICRTLSTSVVAKEEQIKIKDSVINYVKVGNGAHHALFLPGALGTIWTEGKPQIEGFNREKFTLVVWDPPGYGKSRPPEKVFSTDFYERDADAAYEFMKALKIPKYSLLGFSDGGVTSLIHAAKYPDAVNKLVVWGANSFVLPNEVEMYKKIRDINSWSKRMREPLVEIYGEELFAKYWAEWVDGMEALYKTKDGNICAEMLKNIKCPTFILYGQKDPLVDSVHASHLHTHIDGSRIHLYPEGKHHVHLKYAEDFNQRVQEFLLKP</sequence>
<dbReference type="InterPro" id="IPR000073">
    <property type="entry name" value="AB_hydrolase_1"/>
</dbReference>
<accession>A0A9P0N0W6</accession>
<keyword evidence="3" id="KW-1185">Reference proteome</keyword>
<dbReference type="GO" id="GO:0017171">
    <property type="term" value="F:serine hydrolase activity"/>
    <property type="evidence" value="ECO:0007669"/>
    <property type="project" value="TreeGrafter"/>
</dbReference>
<dbReference type="InterPro" id="IPR029058">
    <property type="entry name" value="AB_hydrolase_fold"/>
</dbReference>
<feature type="domain" description="AB hydrolase-1" evidence="1">
    <location>
        <begin position="55"/>
        <end position="167"/>
    </location>
</feature>
<dbReference type="PRINTS" id="PR00111">
    <property type="entry name" value="ABHYDROLASE"/>
</dbReference>
<protein>
    <recommendedName>
        <fullName evidence="1">AB hydrolase-1 domain-containing protein</fullName>
    </recommendedName>
</protein>
<gene>
    <name evidence="2" type="ORF">SPLIT_LOCUS1187</name>
</gene>
<organism evidence="2 3">
    <name type="scientific">Spodoptera littoralis</name>
    <name type="common">Egyptian cotton leafworm</name>
    <dbReference type="NCBI Taxonomy" id="7109"/>
    <lineage>
        <taxon>Eukaryota</taxon>
        <taxon>Metazoa</taxon>
        <taxon>Ecdysozoa</taxon>
        <taxon>Arthropoda</taxon>
        <taxon>Hexapoda</taxon>
        <taxon>Insecta</taxon>
        <taxon>Pterygota</taxon>
        <taxon>Neoptera</taxon>
        <taxon>Endopterygota</taxon>
        <taxon>Lepidoptera</taxon>
        <taxon>Glossata</taxon>
        <taxon>Ditrysia</taxon>
        <taxon>Noctuoidea</taxon>
        <taxon>Noctuidae</taxon>
        <taxon>Amphipyrinae</taxon>
        <taxon>Spodoptera</taxon>
    </lineage>
</organism>
<dbReference type="EMBL" id="LR824542">
    <property type="protein sequence ID" value="CAH1635825.1"/>
    <property type="molecule type" value="Genomic_DNA"/>
</dbReference>
<reference evidence="2" key="1">
    <citation type="submission" date="2022-02" db="EMBL/GenBank/DDBJ databases">
        <authorList>
            <person name="King R."/>
        </authorList>
    </citation>
    <scope>NUCLEOTIDE SEQUENCE</scope>
</reference>
<evidence type="ECO:0000313" key="2">
    <source>
        <dbReference type="EMBL" id="CAH1635825.1"/>
    </source>
</evidence>
<name>A0A9P0N0W6_SPOLI</name>
<dbReference type="Pfam" id="PF00561">
    <property type="entry name" value="Abhydrolase_1"/>
    <property type="match status" value="1"/>
</dbReference>
<dbReference type="PANTHER" id="PTHR46331:SF2">
    <property type="entry name" value="VALACYCLOVIR HYDROLASE"/>
    <property type="match status" value="1"/>
</dbReference>
<dbReference type="SUPFAM" id="SSF53474">
    <property type="entry name" value="alpha/beta-Hydrolases"/>
    <property type="match status" value="1"/>
</dbReference>
<dbReference type="AlphaFoldDB" id="A0A9P0N0W6"/>
<evidence type="ECO:0000313" key="3">
    <source>
        <dbReference type="Proteomes" id="UP001153321"/>
    </source>
</evidence>
<evidence type="ECO:0000259" key="1">
    <source>
        <dbReference type="Pfam" id="PF00561"/>
    </source>
</evidence>
<dbReference type="Proteomes" id="UP001153321">
    <property type="component" value="Chromosome 11"/>
</dbReference>
<dbReference type="PANTHER" id="PTHR46331">
    <property type="entry name" value="VALACYCLOVIR HYDROLASE"/>
    <property type="match status" value="1"/>
</dbReference>
<proteinExistence type="predicted"/>